<organism evidence="9 10">
    <name type="scientific">Xanthobacter tagetidis</name>
    <dbReference type="NCBI Taxonomy" id="60216"/>
    <lineage>
        <taxon>Bacteria</taxon>
        <taxon>Pseudomonadati</taxon>
        <taxon>Pseudomonadota</taxon>
        <taxon>Alphaproteobacteria</taxon>
        <taxon>Hyphomicrobiales</taxon>
        <taxon>Xanthobacteraceae</taxon>
        <taxon>Xanthobacter</taxon>
    </lineage>
</organism>
<evidence type="ECO:0000256" key="5">
    <source>
        <dbReference type="PROSITE-ProRule" id="PRU00182"/>
    </source>
</evidence>
<name>A0A3L7A4R4_9HYPH</name>
<feature type="region of interest" description="Disordered" evidence="7">
    <location>
        <begin position="1"/>
        <end position="28"/>
    </location>
</feature>
<dbReference type="SMART" id="SM00363">
    <property type="entry name" value="S4"/>
    <property type="match status" value="1"/>
</dbReference>
<dbReference type="OrthoDB" id="9807213at2"/>
<dbReference type="Gene3D" id="3.30.70.580">
    <property type="entry name" value="Pseudouridine synthase I, catalytic domain, N-terminal subdomain"/>
    <property type="match status" value="1"/>
</dbReference>
<dbReference type="InterPro" id="IPR002942">
    <property type="entry name" value="S4_RNA-bd"/>
</dbReference>
<dbReference type="Pfam" id="PF01479">
    <property type="entry name" value="S4"/>
    <property type="match status" value="1"/>
</dbReference>
<keyword evidence="3 5" id="KW-0694">RNA-binding</keyword>
<proteinExistence type="inferred from homology"/>
<sequence length="701" mass="76033">MPRTTPPRKEKNRVPRDKRALPAAPQKDAERVAKVIARAGLGSRREIEDWITEGRVAVNGTVLESPAFTVTAADAIMVDGAPLPERERTRLFLYHKPRGVVTTNRDPEGRTTLFEILPQGLPRLVSVGRLDLNSEGLLLLTNDGGLARVLELPETGWLRRYRVRANGSVDQAQLDALIKGITVDGVEYGPIEATLDRAQGANAWLTVALREGKNREVRNVLGALGLTVGRLIRVSYGPFQLGDIAEGGIEEVKTRILRDQIGAEIAAASGADFAGPMVEREIEQVPVRPLRPAGKRQAEREEQTGAARRPGRVRQERAVDDAPAPRGRDRKRREERELESVGTVADRKGRTVTVERVVKTEAPARPARGGKSDGARRGRPGGKDGGRDFDRPEGRFGEKPRRAGPGRFAREEGTEGRREGPRGRPSRSDEREARPDFRKGGARSGERPRSGERGEFGERPARGFADRPPRARREDAGGERPQRSYQDRPPRARREDAGGDRPPRAPRSGDGDHRIGRAPGGPRRDDFAGDRAERPSRPPRPRGEEERGGARPQRSYQDRPPRARRDDDAGARPPRGERPSYGDRPPRREGAPGAGPRGPGRGFAERSDGREDGRPPRRSVGGGFRSEGGREGGRSERPRSEGFAGERPRGAGPKGPGAKGPGSRGPGGKGAGPKGFKGGRPSGGPKSGPKSGPRSGPRGKS</sequence>
<evidence type="ECO:0000256" key="3">
    <source>
        <dbReference type="ARBA" id="ARBA00022884"/>
    </source>
</evidence>
<evidence type="ECO:0000256" key="1">
    <source>
        <dbReference type="ARBA" id="ARBA00000073"/>
    </source>
</evidence>
<feature type="domain" description="RNA-binding S4" evidence="8">
    <location>
        <begin position="30"/>
        <end position="89"/>
    </location>
</feature>
<dbReference type="SUPFAM" id="SSF55174">
    <property type="entry name" value="Alpha-L RNA-binding motif"/>
    <property type="match status" value="1"/>
</dbReference>
<comment type="catalytic activity">
    <reaction evidence="1">
        <text>a uridine in RNA = a pseudouridine in RNA</text>
        <dbReference type="Rhea" id="RHEA:48348"/>
        <dbReference type="Rhea" id="RHEA-COMP:12068"/>
        <dbReference type="Rhea" id="RHEA-COMP:12069"/>
        <dbReference type="ChEBI" id="CHEBI:65314"/>
        <dbReference type="ChEBI" id="CHEBI:65315"/>
    </reaction>
</comment>
<evidence type="ECO:0000259" key="8">
    <source>
        <dbReference type="SMART" id="SM00363"/>
    </source>
</evidence>
<dbReference type="InterPro" id="IPR018496">
    <property type="entry name" value="PsdUridine_synth_RsuA/RluB_CS"/>
</dbReference>
<evidence type="ECO:0000256" key="4">
    <source>
        <dbReference type="ARBA" id="ARBA00023235"/>
    </source>
</evidence>
<protein>
    <recommendedName>
        <fullName evidence="6">Pseudouridine synthase</fullName>
        <ecNumber evidence="6">5.4.99.-</ecNumber>
    </recommendedName>
</protein>
<evidence type="ECO:0000256" key="7">
    <source>
        <dbReference type="SAM" id="MobiDB-lite"/>
    </source>
</evidence>
<dbReference type="GO" id="GO:0000455">
    <property type="term" value="P:enzyme-directed rRNA pseudouridine synthesis"/>
    <property type="evidence" value="ECO:0007669"/>
    <property type="project" value="UniProtKB-ARBA"/>
</dbReference>
<dbReference type="InterPro" id="IPR036986">
    <property type="entry name" value="S4_RNA-bd_sf"/>
</dbReference>
<dbReference type="InterPro" id="IPR000748">
    <property type="entry name" value="PsdUridine_synth_RsuA/RluB/E/F"/>
</dbReference>
<feature type="compositionally biased region" description="Basic and acidic residues" evidence="7">
    <location>
        <begin position="332"/>
        <end position="349"/>
    </location>
</feature>
<dbReference type="SUPFAM" id="SSF55120">
    <property type="entry name" value="Pseudouridine synthase"/>
    <property type="match status" value="1"/>
</dbReference>
<dbReference type="FunFam" id="3.10.290.10:FF:000003">
    <property type="entry name" value="Pseudouridine synthase"/>
    <property type="match status" value="1"/>
</dbReference>
<feature type="compositionally biased region" description="Basic and acidic residues" evidence="7">
    <location>
        <begin position="522"/>
        <end position="549"/>
    </location>
</feature>
<keyword evidence="10" id="KW-1185">Reference proteome</keyword>
<dbReference type="InterPro" id="IPR042092">
    <property type="entry name" value="PsdUridine_s_RsuA/RluB/E/F_cat"/>
</dbReference>
<dbReference type="NCBIfam" id="TIGR00093">
    <property type="entry name" value="pseudouridine synthase"/>
    <property type="match status" value="1"/>
</dbReference>
<evidence type="ECO:0000256" key="2">
    <source>
        <dbReference type="ARBA" id="ARBA00008348"/>
    </source>
</evidence>
<dbReference type="PROSITE" id="PS01149">
    <property type="entry name" value="PSI_RSU"/>
    <property type="match status" value="1"/>
</dbReference>
<reference evidence="9 10" key="1">
    <citation type="submission" date="2018-10" db="EMBL/GenBank/DDBJ databases">
        <title>Xanthobacter tagetidis genome sequencing and assembly.</title>
        <authorList>
            <person name="Maclea K.S."/>
            <person name="Goen A.E."/>
            <person name="Fatima S.A."/>
        </authorList>
    </citation>
    <scope>NUCLEOTIDE SEQUENCE [LARGE SCALE GENOMIC DNA]</scope>
    <source>
        <strain evidence="9 10">ATCC 700314</strain>
    </source>
</reference>
<accession>A0A3L7A4R4</accession>
<feature type="region of interest" description="Disordered" evidence="7">
    <location>
        <begin position="284"/>
        <end position="701"/>
    </location>
</feature>
<comment type="caution">
    <text evidence="9">The sequence shown here is derived from an EMBL/GenBank/DDBJ whole genome shotgun (WGS) entry which is preliminary data.</text>
</comment>
<dbReference type="AlphaFoldDB" id="A0A3L7A4R4"/>
<evidence type="ECO:0000313" key="10">
    <source>
        <dbReference type="Proteomes" id="UP000269692"/>
    </source>
</evidence>
<dbReference type="Gene3D" id="3.30.70.1560">
    <property type="entry name" value="Alpha-L RNA-binding motif"/>
    <property type="match status" value="1"/>
</dbReference>
<feature type="compositionally biased region" description="Basic and acidic residues" evidence="7">
    <location>
        <begin position="556"/>
        <end position="590"/>
    </location>
</feature>
<feature type="compositionally biased region" description="Basic and acidic residues" evidence="7">
    <location>
        <begin position="627"/>
        <end position="649"/>
    </location>
</feature>
<feature type="compositionally biased region" description="Gly residues" evidence="7">
    <location>
        <begin position="652"/>
        <end position="686"/>
    </location>
</feature>
<feature type="compositionally biased region" description="Basic and acidic residues" evidence="7">
    <location>
        <begin position="7"/>
        <end position="20"/>
    </location>
</feature>
<dbReference type="EC" id="5.4.99.-" evidence="6"/>
<dbReference type="PANTHER" id="PTHR47683:SF3">
    <property type="entry name" value="RIBOSOMAL LARGE SUBUNIT PSEUDOURIDINE SYNTHASE B"/>
    <property type="match status" value="1"/>
</dbReference>
<comment type="similarity">
    <text evidence="2 6">Belongs to the pseudouridine synthase RsuA family.</text>
</comment>
<keyword evidence="4 6" id="KW-0413">Isomerase</keyword>
<dbReference type="InterPro" id="IPR020103">
    <property type="entry name" value="PsdUridine_synth_cat_dom_sf"/>
</dbReference>
<feature type="compositionally biased region" description="Basic and acidic residues" evidence="7">
    <location>
        <begin position="370"/>
        <end position="401"/>
    </location>
</feature>
<gene>
    <name evidence="9" type="ORF">D9R14_17750</name>
</gene>
<dbReference type="InterPro" id="IPR006145">
    <property type="entry name" value="PsdUridine_synth_RsuA/RluA"/>
</dbReference>
<dbReference type="Pfam" id="PF00849">
    <property type="entry name" value="PseudoU_synth_2"/>
    <property type="match status" value="1"/>
</dbReference>
<dbReference type="PROSITE" id="PS50889">
    <property type="entry name" value="S4"/>
    <property type="match status" value="1"/>
</dbReference>
<dbReference type="CDD" id="cd00165">
    <property type="entry name" value="S4"/>
    <property type="match status" value="1"/>
</dbReference>
<dbReference type="EMBL" id="RCTF01000017">
    <property type="protein sequence ID" value="RLP74850.1"/>
    <property type="molecule type" value="Genomic_DNA"/>
</dbReference>
<feature type="compositionally biased region" description="Basic and acidic residues" evidence="7">
    <location>
        <begin position="603"/>
        <end position="615"/>
    </location>
</feature>
<feature type="compositionally biased region" description="Low complexity" evidence="7">
    <location>
        <begin position="687"/>
        <end position="701"/>
    </location>
</feature>
<dbReference type="PANTHER" id="PTHR47683">
    <property type="entry name" value="PSEUDOURIDINE SYNTHASE FAMILY PROTEIN-RELATED"/>
    <property type="match status" value="1"/>
</dbReference>
<dbReference type="InterPro" id="IPR020094">
    <property type="entry name" value="TruA/RsuA/RluB/E/F_N"/>
</dbReference>
<feature type="compositionally biased region" description="Basic and acidic residues" evidence="7">
    <location>
        <begin position="408"/>
        <end position="515"/>
    </location>
</feature>
<dbReference type="GO" id="GO:0003723">
    <property type="term" value="F:RNA binding"/>
    <property type="evidence" value="ECO:0007669"/>
    <property type="project" value="UniProtKB-KW"/>
</dbReference>
<dbReference type="Proteomes" id="UP000269692">
    <property type="component" value="Unassembled WGS sequence"/>
</dbReference>
<dbReference type="GO" id="GO:0120159">
    <property type="term" value="F:rRNA pseudouridine synthase activity"/>
    <property type="evidence" value="ECO:0007669"/>
    <property type="project" value="UniProtKB-ARBA"/>
</dbReference>
<dbReference type="Gene3D" id="3.10.290.10">
    <property type="entry name" value="RNA-binding S4 domain"/>
    <property type="match status" value="1"/>
</dbReference>
<evidence type="ECO:0000313" key="9">
    <source>
        <dbReference type="EMBL" id="RLP74850.1"/>
    </source>
</evidence>
<dbReference type="InterPro" id="IPR050343">
    <property type="entry name" value="RsuA_PseudoU_synthase"/>
</dbReference>
<evidence type="ECO:0000256" key="6">
    <source>
        <dbReference type="RuleBase" id="RU003887"/>
    </source>
</evidence>
<feature type="compositionally biased region" description="Gly residues" evidence="7">
    <location>
        <begin position="592"/>
        <end position="601"/>
    </location>
</feature>